<dbReference type="InterPro" id="IPR019635">
    <property type="entry name" value="DUF2500"/>
</dbReference>
<dbReference type="Gene3D" id="2.40.50.660">
    <property type="match status" value="1"/>
</dbReference>
<gene>
    <name evidence="1" type="ORF">B4923_15250</name>
</gene>
<organism evidence="1 2">
    <name type="scientific">Brenneria roseae subsp. americana</name>
    <dbReference type="NCBI Taxonomy" id="1508507"/>
    <lineage>
        <taxon>Bacteria</taxon>
        <taxon>Pseudomonadati</taxon>
        <taxon>Pseudomonadota</taxon>
        <taxon>Gammaproteobacteria</taxon>
        <taxon>Enterobacterales</taxon>
        <taxon>Pectobacteriaceae</taxon>
        <taxon>Brenneria</taxon>
    </lineage>
</organism>
<dbReference type="EMBL" id="QDKJ01000012">
    <property type="protein sequence ID" value="PWC10868.1"/>
    <property type="molecule type" value="Genomic_DNA"/>
</dbReference>
<protein>
    <submittedName>
        <fullName evidence="1">DUF2500 domain-containing protein</fullName>
    </submittedName>
</protein>
<evidence type="ECO:0000313" key="2">
    <source>
        <dbReference type="Proteomes" id="UP000245138"/>
    </source>
</evidence>
<dbReference type="OrthoDB" id="5917531at2"/>
<evidence type="ECO:0000313" key="1">
    <source>
        <dbReference type="EMBL" id="PWC10868.1"/>
    </source>
</evidence>
<proteinExistence type="predicted"/>
<dbReference type="Pfam" id="PF10694">
    <property type="entry name" value="DUF2500"/>
    <property type="match status" value="1"/>
</dbReference>
<name>A0A2U1TN93_9GAMM</name>
<sequence>MGKFPLLLILAVALILVLAGRQYLRQRKQAALNDAAPLRTVLAEIKTKREFPRSRSRSREHQIMVAQDMRYEATFRPVYGGADIILRLDSTDYHRLDKGMQGMLQVKGTRFIGFAPRQA</sequence>
<dbReference type="Proteomes" id="UP000245138">
    <property type="component" value="Unassembled WGS sequence"/>
</dbReference>
<accession>A0A2U1TN93</accession>
<keyword evidence="2" id="KW-1185">Reference proteome</keyword>
<dbReference type="RefSeq" id="WP_109055223.1">
    <property type="nucleotide sequence ID" value="NZ_QDKJ01000012.1"/>
</dbReference>
<reference evidence="1 2" key="1">
    <citation type="submission" date="2018-04" db="EMBL/GenBank/DDBJ databases">
        <title>Brenneria corticis sp.nov.</title>
        <authorList>
            <person name="Li Y."/>
        </authorList>
    </citation>
    <scope>NUCLEOTIDE SEQUENCE [LARGE SCALE GENOMIC DNA]</scope>
    <source>
        <strain evidence="1 2">LMG 27715</strain>
    </source>
</reference>
<comment type="caution">
    <text evidence="1">The sequence shown here is derived from an EMBL/GenBank/DDBJ whole genome shotgun (WGS) entry which is preliminary data.</text>
</comment>
<dbReference type="AlphaFoldDB" id="A0A2U1TN93"/>